<reference evidence="5 6" key="1">
    <citation type="journal article" date="2024" name="Commun. Biol.">
        <title>Comparative genomic analysis of thermophilic fungi reveals convergent evolutionary adaptations and gene losses.</title>
        <authorList>
            <person name="Steindorff A.S."/>
            <person name="Aguilar-Pontes M.V."/>
            <person name="Robinson A.J."/>
            <person name="Andreopoulos B."/>
            <person name="LaButti K."/>
            <person name="Kuo A."/>
            <person name="Mondo S."/>
            <person name="Riley R."/>
            <person name="Otillar R."/>
            <person name="Haridas S."/>
            <person name="Lipzen A."/>
            <person name="Grimwood J."/>
            <person name="Schmutz J."/>
            <person name="Clum A."/>
            <person name="Reid I.D."/>
            <person name="Moisan M.C."/>
            <person name="Butler G."/>
            <person name="Nguyen T.T.M."/>
            <person name="Dewar K."/>
            <person name="Conant G."/>
            <person name="Drula E."/>
            <person name="Henrissat B."/>
            <person name="Hansel C."/>
            <person name="Singer S."/>
            <person name="Hutchinson M.I."/>
            <person name="de Vries R.P."/>
            <person name="Natvig D.O."/>
            <person name="Powell A.J."/>
            <person name="Tsang A."/>
            <person name="Grigoriev I.V."/>
        </authorList>
    </citation>
    <scope>NUCLEOTIDE SEQUENCE [LARGE SCALE GENOMIC DNA]</scope>
    <source>
        <strain evidence="5 6">CBS 620.91</strain>
    </source>
</reference>
<feature type="region of interest" description="Disordered" evidence="4">
    <location>
        <begin position="1"/>
        <end position="78"/>
    </location>
</feature>
<gene>
    <name evidence="5" type="ORF">VTJ49DRAFT_2108</name>
</gene>
<evidence type="ECO:0000256" key="2">
    <source>
        <dbReference type="ARBA" id="ARBA00022946"/>
    </source>
</evidence>
<name>A0ABR3VAM5_HUMIN</name>
<proteinExistence type="predicted"/>
<dbReference type="InterPro" id="IPR051975">
    <property type="entry name" value="mtLSU_mL45"/>
</dbReference>
<evidence type="ECO:0000256" key="3">
    <source>
        <dbReference type="ARBA" id="ARBA00023128"/>
    </source>
</evidence>
<accession>A0ABR3VAM5</accession>
<evidence type="ECO:0000256" key="4">
    <source>
        <dbReference type="SAM" id="MobiDB-lite"/>
    </source>
</evidence>
<dbReference type="PANTHER" id="PTHR28554">
    <property type="entry name" value="39S RIBOSOMAL PROTEIN L45, MITOCHONDRIAL"/>
    <property type="match status" value="1"/>
</dbReference>
<dbReference type="InterPro" id="IPR032710">
    <property type="entry name" value="NTF2-like_dom_sf"/>
</dbReference>
<dbReference type="Gene3D" id="3.10.450.240">
    <property type="match status" value="1"/>
</dbReference>
<feature type="compositionally biased region" description="Basic and acidic residues" evidence="4">
    <location>
        <begin position="55"/>
        <end position="69"/>
    </location>
</feature>
<comment type="caution">
    <text evidence="5">The sequence shown here is derived from an EMBL/GenBank/DDBJ whole genome shotgun (WGS) entry which is preliminary data.</text>
</comment>
<comment type="subcellular location">
    <subcellularLocation>
        <location evidence="1">Mitochondrion</location>
    </subcellularLocation>
</comment>
<evidence type="ECO:0000313" key="6">
    <source>
        <dbReference type="Proteomes" id="UP001583172"/>
    </source>
</evidence>
<dbReference type="PANTHER" id="PTHR28554:SF1">
    <property type="entry name" value="LARGE RIBOSOMAL SUBUNIT PROTEIN ML45"/>
    <property type="match status" value="1"/>
</dbReference>
<organism evidence="5 6">
    <name type="scientific">Humicola insolens</name>
    <name type="common">Soft-rot fungus</name>
    <dbReference type="NCBI Taxonomy" id="85995"/>
    <lineage>
        <taxon>Eukaryota</taxon>
        <taxon>Fungi</taxon>
        <taxon>Dikarya</taxon>
        <taxon>Ascomycota</taxon>
        <taxon>Pezizomycotina</taxon>
        <taxon>Sordariomycetes</taxon>
        <taxon>Sordariomycetidae</taxon>
        <taxon>Sordariales</taxon>
        <taxon>Chaetomiaceae</taxon>
        <taxon>Mycothermus</taxon>
    </lineage>
</organism>
<keyword evidence="2" id="KW-0809">Transit peptide</keyword>
<keyword evidence="6" id="KW-1185">Reference proteome</keyword>
<evidence type="ECO:0000313" key="5">
    <source>
        <dbReference type="EMBL" id="KAL1838884.1"/>
    </source>
</evidence>
<keyword evidence="3" id="KW-0496">Mitochondrion</keyword>
<evidence type="ECO:0000256" key="1">
    <source>
        <dbReference type="ARBA" id="ARBA00004173"/>
    </source>
</evidence>
<protein>
    <submittedName>
        <fullName evidence="5">Uncharacterized protein</fullName>
    </submittedName>
</protein>
<feature type="compositionally biased region" description="Polar residues" evidence="4">
    <location>
        <begin position="13"/>
        <end position="25"/>
    </location>
</feature>
<feature type="compositionally biased region" description="Low complexity" evidence="4">
    <location>
        <begin position="38"/>
        <end position="52"/>
    </location>
</feature>
<dbReference type="Proteomes" id="UP001583172">
    <property type="component" value="Unassembled WGS sequence"/>
</dbReference>
<sequence length="393" mass="43503">MSTHRLGLPALGQFSTANSARSRQATARRHELDGFTDTSRSTGNRGSGRTTGAEGETKRASRRQQDGDGSHGVGSVGENGLYGQGTDLFWDDTPSHRLLDAQLAANMSSVSAWGSHGVCRKESPPNHRQRFRQLSVSGGKEENDWGQRHLTRRANSWNNPARWTLILPQLSGFPQRFGDKLRFLGQWILVKFQEIVSNSSVKWSSKPTFFARAQFKAKRSTLIPTAKALHRAMAQALAAGDKDTLNRICSQNLAVSLCASIDSRPVGRRYGWELVKYTNPLFYPSIRSHRMSPLSTEKTAPMVRQVVVAISSKQRRVVYDKEGNVVPGSEKEMDVVENVAMGCIVDPRTWQQTEWRLIGTIKSSTEEAYVGHGDDLDPHAFAGAILINGTLLD</sequence>
<dbReference type="EMBL" id="JAZGSY010000188">
    <property type="protein sequence ID" value="KAL1838884.1"/>
    <property type="molecule type" value="Genomic_DNA"/>
</dbReference>
<dbReference type="SUPFAM" id="SSF54427">
    <property type="entry name" value="NTF2-like"/>
    <property type="match status" value="1"/>
</dbReference>